<accession>A0A0C3DXV2</accession>
<keyword evidence="1" id="KW-0472">Membrane</keyword>
<dbReference type="HOGENOM" id="CLU_1836333_0_0_1"/>
<sequence>MERSLRSALTGIAWPCTLTPRLLGRKSLVHHEFPTFLSTLLPASSSKRWYITMGSVCSVIGTGVNAIIAAFANLLITIVGAITTVVTTIFDVITDVLCFRCCSQYRRTGSKRIRRRRDPYWSGAQVSFPRRYHAPPQYKR</sequence>
<feature type="transmembrane region" description="Helical" evidence="1">
    <location>
        <begin position="78"/>
        <end position="102"/>
    </location>
</feature>
<feature type="transmembrane region" description="Helical" evidence="1">
    <location>
        <begin position="49"/>
        <end position="72"/>
    </location>
</feature>
<gene>
    <name evidence="2" type="ORF">SCLCIDRAFT_917523</name>
</gene>
<keyword evidence="3" id="KW-1185">Reference proteome</keyword>
<keyword evidence="1" id="KW-0812">Transmembrane</keyword>
<protein>
    <submittedName>
        <fullName evidence="2">Uncharacterized protein</fullName>
    </submittedName>
</protein>
<dbReference type="InParanoid" id="A0A0C3DXV2"/>
<organism evidence="2 3">
    <name type="scientific">Scleroderma citrinum Foug A</name>
    <dbReference type="NCBI Taxonomy" id="1036808"/>
    <lineage>
        <taxon>Eukaryota</taxon>
        <taxon>Fungi</taxon>
        <taxon>Dikarya</taxon>
        <taxon>Basidiomycota</taxon>
        <taxon>Agaricomycotina</taxon>
        <taxon>Agaricomycetes</taxon>
        <taxon>Agaricomycetidae</taxon>
        <taxon>Boletales</taxon>
        <taxon>Sclerodermatineae</taxon>
        <taxon>Sclerodermataceae</taxon>
        <taxon>Scleroderma</taxon>
    </lineage>
</organism>
<evidence type="ECO:0000313" key="2">
    <source>
        <dbReference type="EMBL" id="KIM60994.1"/>
    </source>
</evidence>
<dbReference type="EMBL" id="KN822056">
    <property type="protein sequence ID" value="KIM60994.1"/>
    <property type="molecule type" value="Genomic_DNA"/>
</dbReference>
<reference evidence="2 3" key="1">
    <citation type="submission" date="2014-04" db="EMBL/GenBank/DDBJ databases">
        <authorList>
            <consortium name="DOE Joint Genome Institute"/>
            <person name="Kuo A."/>
            <person name="Kohler A."/>
            <person name="Nagy L.G."/>
            <person name="Floudas D."/>
            <person name="Copeland A."/>
            <person name="Barry K.W."/>
            <person name="Cichocki N."/>
            <person name="Veneault-Fourrey C."/>
            <person name="LaButti K."/>
            <person name="Lindquist E.A."/>
            <person name="Lipzen A."/>
            <person name="Lundell T."/>
            <person name="Morin E."/>
            <person name="Murat C."/>
            <person name="Sun H."/>
            <person name="Tunlid A."/>
            <person name="Henrissat B."/>
            <person name="Grigoriev I.V."/>
            <person name="Hibbett D.S."/>
            <person name="Martin F."/>
            <person name="Nordberg H.P."/>
            <person name="Cantor M.N."/>
            <person name="Hua S.X."/>
        </authorList>
    </citation>
    <scope>NUCLEOTIDE SEQUENCE [LARGE SCALE GENOMIC DNA]</scope>
    <source>
        <strain evidence="2 3">Foug A</strain>
    </source>
</reference>
<evidence type="ECO:0000313" key="3">
    <source>
        <dbReference type="Proteomes" id="UP000053989"/>
    </source>
</evidence>
<keyword evidence="1" id="KW-1133">Transmembrane helix</keyword>
<reference evidence="3" key="2">
    <citation type="submission" date="2015-01" db="EMBL/GenBank/DDBJ databases">
        <title>Evolutionary Origins and Diversification of the Mycorrhizal Mutualists.</title>
        <authorList>
            <consortium name="DOE Joint Genome Institute"/>
            <consortium name="Mycorrhizal Genomics Consortium"/>
            <person name="Kohler A."/>
            <person name="Kuo A."/>
            <person name="Nagy L.G."/>
            <person name="Floudas D."/>
            <person name="Copeland A."/>
            <person name="Barry K.W."/>
            <person name="Cichocki N."/>
            <person name="Veneault-Fourrey C."/>
            <person name="LaButti K."/>
            <person name="Lindquist E.A."/>
            <person name="Lipzen A."/>
            <person name="Lundell T."/>
            <person name="Morin E."/>
            <person name="Murat C."/>
            <person name="Riley R."/>
            <person name="Ohm R."/>
            <person name="Sun H."/>
            <person name="Tunlid A."/>
            <person name="Henrissat B."/>
            <person name="Grigoriev I.V."/>
            <person name="Hibbett D.S."/>
            <person name="Martin F."/>
        </authorList>
    </citation>
    <scope>NUCLEOTIDE SEQUENCE [LARGE SCALE GENOMIC DNA]</scope>
    <source>
        <strain evidence="3">Foug A</strain>
    </source>
</reference>
<dbReference type="AlphaFoldDB" id="A0A0C3DXV2"/>
<proteinExistence type="predicted"/>
<name>A0A0C3DXV2_9AGAM</name>
<dbReference type="Proteomes" id="UP000053989">
    <property type="component" value="Unassembled WGS sequence"/>
</dbReference>
<evidence type="ECO:0000256" key="1">
    <source>
        <dbReference type="SAM" id="Phobius"/>
    </source>
</evidence>